<proteinExistence type="predicted"/>
<organism evidence="1">
    <name type="scientific">marine metagenome</name>
    <dbReference type="NCBI Taxonomy" id="408172"/>
    <lineage>
        <taxon>unclassified sequences</taxon>
        <taxon>metagenomes</taxon>
        <taxon>ecological metagenomes</taxon>
    </lineage>
</organism>
<dbReference type="AlphaFoldDB" id="A0A381X7E9"/>
<dbReference type="EMBL" id="UINC01014178">
    <property type="protein sequence ID" value="SVA60685.1"/>
    <property type="molecule type" value="Genomic_DNA"/>
</dbReference>
<sequence>MSVNAICGTCEAPLVNDTLTGDDGSSVQVSRCPNDHGRIKSPMCCNADMACTL</sequence>
<gene>
    <name evidence="1" type="ORF">METZ01_LOCUS113539</name>
</gene>
<accession>A0A381X7E9</accession>
<name>A0A381X7E9_9ZZZZ</name>
<reference evidence="1" key="1">
    <citation type="submission" date="2018-05" db="EMBL/GenBank/DDBJ databases">
        <authorList>
            <person name="Lanie J.A."/>
            <person name="Ng W.-L."/>
            <person name="Kazmierczak K.M."/>
            <person name="Andrzejewski T.M."/>
            <person name="Davidsen T.M."/>
            <person name="Wayne K.J."/>
            <person name="Tettelin H."/>
            <person name="Glass J.I."/>
            <person name="Rusch D."/>
            <person name="Podicherti R."/>
            <person name="Tsui H.-C.T."/>
            <person name="Winkler M.E."/>
        </authorList>
    </citation>
    <scope>NUCLEOTIDE SEQUENCE</scope>
</reference>
<protein>
    <submittedName>
        <fullName evidence="1">Uncharacterized protein</fullName>
    </submittedName>
</protein>
<evidence type="ECO:0000313" key="1">
    <source>
        <dbReference type="EMBL" id="SVA60685.1"/>
    </source>
</evidence>